<accession>A0A5J4TP13</accession>
<sequence>MSRTGEVQAGEPLRERLINWLNIWKQIGAKEVVESDSQQIQMHIGSQRTLEMLCSVTREESSAEGKVHFRAELDKGLKKGDKWRKILDCRRLQEEIVKIQFKMKGVRKVIESMQGGEFATTLDLKSAYHHVKAEKSPSPYMGFSFDNRSFMYVGKPFRQTRSPAIFCNVLRPDIKEIRERWGLRAISYIDDILLIDQDKEKLGRGIFEVMKFLEEFSWLLALDK</sequence>
<dbReference type="PROSITE" id="PS50878">
    <property type="entry name" value="RT_POL"/>
    <property type="match status" value="1"/>
</dbReference>
<dbReference type="PANTHER" id="PTHR33050">
    <property type="entry name" value="REVERSE TRANSCRIPTASE DOMAIN-CONTAINING PROTEIN"/>
    <property type="match status" value="1"/>
</dbReference>
<name>A0A5J4TP13_9EUKA</name>
<dbReference type="Gene3D" id="3.30.70.270">
    <property type="match status" value="1"/>
</dbReference>
<organism evidence="2 3">
    <name type="scientific">Streblomastix strix</name>
    <dbReference type="NCBI Taxonomy" id="222440"/>
    <lineage>
        <taxon>Eukaryota</taxon>
        <taxon>Metamonada</taxon>
        <taxon>Preaxostyla</taxon>
        <taxon>Oxymonadida</taxon>
        <taxon>Streblomastigidae</taxon>
        <taxon>Streblomastix</taxon>
    </lineage>
</organism>
<dbReference type="AlphaFoldDB" id="A0A5J4TP13"/>
<feature type="domain" description="Reverse transcriptase" evidence="1">
    <location>
        <begin position="51"/>
        <end position="224"/>
    </location>
</feature>
<dbReference type="Pfam" id="PF00078">
    <property type="entry name" value="RVT_1"/>
    <property type="match status" value="1"/>
</dbReference>
<protein>
    <recommendedName>
        <fullName evidence="1">Reverse transcriptase domain-containing protein</fullName>
    </recommendedName>
</protein>
<dbReference type="OrthoDB" id="420169at2759"/>
<dbReference type="InterPro" id="IPR043128">
    <property type="entry name" value="Rev_trsase/Diguanyl_cyclase"/>
</dbReference>
<evidence type="ECO:0000259" key="1">
    <source>
        <dbReference type="PROSITE" id="PS50878"/>
    </source>
</evidence>
<proteinExistence type="predicted"/>
<evidence type="ECO:0000313" key="2">
    <source>
        <dbReference type="EMBL" id="KAA6359612.1"/>
    </source>
</evidence>
<dbReference type="InterPro" id="IPR000477">
    <property type="entry name" value="RT_dom"/>
</dbReference>
<dbReference type="InterPro" id="IPR052055">
    <property type="entry name" value="Hepadnavirus_pol/RT"/>
</dbReference>
<dbReference type="PANTHER" id="PTHR33050:SF7">
    <property type="entry name" value="RIBONUCLEASE H"/>
    <property type="match status" value="1"/>
</dbReference>
<dbReference type="SUPFAM" id="SSF56672">
    <property type="entry name" value="DNA/RNA polymerases"/>
    <property type="match status" value="1"/>
</dbReference>
<dbReference type="EMBL" id="SNRW01028121">
    <property type="protein sequence ID" value="KAA6359612.1"/>
    <property type="molecule type" value="Genomic_DNA"/>
</dbReference>
<dbReference type="InterPro" id="IPR043502">
    <property type="entry name" value="DNA/RNA_pol_sf"/>
</dbReference>
<evidence type="ECO:0000313" key="3">
    <source>
        <dbReference type="Proteomes" id="UP000324800"/>
    </source>
</evidence>
<comment type="caution">
    <text evidence="2">The sequence shown here is derived from an EMBL/GenBank/DDBJ whole genome shotgun (WGS) entry which is preliminary data.</text>
</comment>
<dbReference type="Proteomes" id="UP000324800">
    <property type="component" value="Unassembled WGS sequence"/>
</dbReference>
<reference evidence="2 3" key="1">
    <citation type="submission" date="2019-03" db="EMBL/GenBank/DDBJ databases">
        <title>Single cell metagenomics reveals metabolic interactions within the superorganism composed of flagellate Streblomastix strix and complex community of Bacteroidetes bacteria on its surface.</title>
        <authorList>
            <person name="Treitli S.C."/>
            <person name="Kolisko M."/>
            <person name="Husnik F."/>
            <person name="Keeling P."/>
            <person name="Hampl V."/>
        </authorList>
    </citation>
    <scope>NUCLEOTIDE SEQUENCE [LARGE SCALE GENOMIC DNA]</scope>
    <source>
        <strain evidence="2">ST1C</strain>
    </source>
</reference>
<gene>
    <name evidence="2" type="ORF">EZS28_044862</name>
</gene>